<comment type="caution">
    <text evidence="2">The sequence shown here is derived from an EMBL/GenBank/DDBJ whole genome shotgun (WGS) entry which is preliminary data.</text>
</comment>
<feature type="transmembrane region" description="Helical" evidence="1">
    <location>
        <begin position="18"/>
        <end position="38"/>
    </location>
</feature>
<keyword evidence="1" id="KW-1133">Transmembrane helix</keyword>
<gene>
    <name evidence="2" type="ORF">OEG82_13905</name>
</gene>
<dbReference type="EMBL" id="JAOVZQ010000001">
    <property type="protein sequence ID" value="MCY0095111.1"/>
    <property type="molecule type" value="Genomic_DNA"/>
</dbReference>
<dbReference type="RefSeq" id="WP_267613008.1">
    <property type="nucleotide sequence ID" value="NZ_JAOVZQ010000001.1"/>
</dbReference>
<evidence type="ECO:0000313" key="3">
    <source>
        <dbReference type="Proteomes" id="UP001081283"/>
    </source>
</evidence>
<accession>A0ABT3YGT2</accession>
<organism evidence="2 3">
    <name type="scientific">Hoeflea ulvae</name>
    <dbReference type="NCBI Taxonomy" id="2983764"/>
    <lineage>
        <taxon>Bacteria</taxon>
        <taxon>Pseudomonadati</taxon>
        <taxon>Pseudomonadota</taxon>
        <taxon>Alphaproteobacteria</taxon>
        <taxon>Hyphomicrobiales</taxon>
        <taxon>Rhizobiaceae</taxon>
        <taxon>Hoeflea</taxon>
    </lineage>
</organism>
<keyword evidence="3" id="KW-1185">Reference proteome</keyword>
<keyword evidence="1" id="KW-0812">Transmembrane</keyword>
<dbReference type="Proteomes" id="UP001081283">
    <property type="component" value="Unassembled WGS sequence"/>
</dbReference>
<evidence type="ECO:0000256" key="1">
    <source>
        <dbReference type="SAM" id="Phobius"/>
    </source>
</evidence>
<proteinExistence type="predicted"/>
<sequence>MSESTDTLEHTPLLSPRFIWKLTTVVAVMCLVTLAIAVTGQLVGRQISHAGNTADRTMHEIVIGDDRLRLPANVIRYENQRVSGVQSAIDTYFSWPGMNGYSEARRNIFNQTDSADGLVFARIAQATMSRDMSGRYTPIYRRLTEGAPVAGPNGLDSYRLRSGAGYANELMYVEHGASEHPYTIRCLVEETAPDLDFTTRTGCQRDISLGQDLSVTYRYSIDLLPHWREIERDVRQKLEAALVR</sequence>
<keyword evidence="1" id="KW-0472">Membrane</keyword>
<reference evidence="2" key="1">
    <citation type="submission" date="2022-10" db="EMBL/GenBank/DDBJ databases">
        <title>Hoeflea sp. J2-29, isolated from marine algae.</title>
        <authorList>
            <person name="Kristyanto S."/>
            <person name="Kim J.M."/>
            <person name="Jeon C.O."/>
        </authorList>
    </citation>
    <scope>NUCLEOTIDE SEQUENCE</scope>
    <source>
        <strain evidence="2">J2-29</strain>
    </source>
</reference>
<evidence type="ECO:0000313" key="2">
    <source>
        <dbReference type="EMBL" id="MCY0095111.1"/>
    </source>
</evidence>
<protein>
    <submittedName>
        <fullName evidence="2">Uncharacterized protein</fullName>
    </submittedName>
</protein>
<name>A0ABT3YGT2_9HYPH</name>